<evidence type="ECO:0000313" key="1">
    <source>
        <dbReference type="EMBL" id="UJG40712.1"/>
    </source>
</evidence>
<proteinExistence type="predicted"/>
<dbReference type="Proteomes" id="UP001201020">
    <property type="component" value="Chromosome"/>
</dbReference>
<gene>
    <name evidence="1" type="ORF">K9W45_12865</name>
</gene>
<accession>A0A9Y1BL12</accession>
<name>A0A9Y1BL12_9ARCH</name>
<dbReference type="AlphaFoldDB" id="A0A9Y1BL12"/>
<sequence>MEIPEIYAFIVTNNSGIPKLSIIFDEEFKVDDVLFSGFISAITQFLSEILSSREMHTQFAQADYEGLITEIGENYYCLVGNNIFSFHFDFYYQLFSFIEKEISSEIVDENKINQVRSLLMSAVYTYSNPELVIPFKVEESTKEELWVKEAEIFYNSIDGNSNLKELSSKTGISIDNIFAFFIILQWLDIISFKIEVRDYLILEKSVGFLIDNIIKSQNRITNEISAESYEIYKTINGKKTVSEIKKQFSTLDVKLIIEDMLRMNIVKTVTETKALGLIISDYFNFLISEMMNYFNEKEVRAICNKATEESKAIFLFPLEEIVSPSDFNHILESLKSEGYSSNEIVKIFVEPVKIINSTLRQRNKNKSVKIFAAVFNKLIEKHGFTLERMGFLHIFCPEEYLS</sequence>
<protein>
    <submittedName>
        <fullName evidence="1">Uncharacterized protein</fullName>
    </submittedName>
</protein>
<organism evidence="1">
    <name type="scientific">Candidatus Heimdallarchaeum aukensis</name>
    <dbReference type="NCBI Taxonomy" id="2876573"/>
    <lineage>
        <taxon>Archaea</taxon>
        <taxon>Promethearchaeati</taxon>
        <taxon>Candidatus Heimdallarchaeota</taxon>
        <taxon>Candidatus Heimdallarchaeia (ex Rinke et al. 2021) (nom. nud.)</taxon>
        <taxon>Candidatus Heimdallarchaeales</taxon>
        <taxon>Candidatus Heimdallarchaeaceae</taxon>
        <taxon>Candidatus Heimdallarchaeum</taxon>
    </lineage>
</organism>
<reference evidence="1" key="1">
    <citation type="journal article" date="2022" name="Nat. Microbiol.">
        <title>Unique mobile elements and scalable gene flow at the prokaryote-eukaryote boundary revealed by circularized Asgard archaea genomes.</title>
        <authorList>
            <person name="Wu F."/>
            <person name="Speth D.R."/>
            <person name="Philosof A."/>
            <person name="Cremiere A."/>
            <person name="Narayanan A."/>
            <person name="Barco R.A."/>
            <person name="Connon S.A."/>
            <person name="Amend J.P."/>
            <person name="Antoshechkin I.A."/>
            <person name="Orphan V.J."/>
        </authorList>
    </citation>
    <scope>NUCLEOTIDE SEQUENCE</scope>
    <source>
        <strain evidence="1">PM71</strain>
    </source>
</reference>
<dbReference type="EMBL" id="CP084166">
    <property type="protein sequence ID" value="UJG40712.1"/>
    <property type="molecule type" value="Genomic_DNA"/>
</dbReference>